<dbReference type="AlphaFoldDB" id="A0AAV4CAB1"/>
<evidence type="ECO:0000313" key="2">
    <source>
        <dbReference type="EMBL" id="GFO28217.1"/>
    </source>
</evidence>
<feature type="compositionally biased region" description="Basic and acidic residues" evidence="1">
    <location>
        <begin position="167"/>
        <end position="178"/>
    </location>
</feature>
<feature type="region of interest" description="Disordered" evidence="1">
    <location>
        <begin position="118"/>
        <end position="206"/>
    </location>
</feature>
<dbReference type="EMBL" id="BLXT01006012">
    <property type="protein sequence ID" value="GFO28217.1"/>
    <property type="molecule type" value="Genomic_DNA"/>
</dbReference>
<name>A0AAV4CAB1_9GAST</name>
<gene>
    <name evidence="2" type="ORF">PoB_005472200</name>
</gene>
<organism evidence="2 3">
    <name type="scientific">Plakobranchus ocellatus</name>
    <dbReference type="NCBI Taxonomy" id="259542"/>
    <lineage>
        <taxon>Eukaryota</taxon>
        <taxon>Metazoa</taxon>
        <taxon>Spiralia</taxon>
        <taxon>Lophotrochozoa</taxon>
        <taxon>Mollusca</taxon>
        <taxon>Gastropoda</taxon>
        <taxon>Heterobranchia</taxon>
        <taxon>Euthyneura</taxon>
        <taxon>Panpulmonata</taxon>
        <taxon>Sacoglossa</taxon>
        <taxon>Placobranchoidea</taxon>
        <taxon>Plakobranchidae</taxon>
        <taxon>Plakobranchus</taxon>
    </lineage>
</organism>
<keyword evidence="3" id="KW-1185">Reference proteome</keyword>
<comment type="caution">
    <text evidence="2">The sequence shown here is derived from an EMBL/GenBank/DDBJ whole genome shotgun (WGS) entry which is preliminary data.</text>
</comment>
<evidence type="ECO:0000256" key="1">
    <source>
        <dbReference type="SAM" id="MobiDB-lite"/>
    </source>
</evidence>
<accession>A0AAV4CAB1</accession>
<proteinExistence type="predicted"/>
<reference evidence="2 3" key="1">
    <citation type="journal article" date="2021" name="Elife">
        <title>Chloroplast acquisition without the gene transfer in kleptoplastic sea slugs, Plakobranchus ocellatus.</title>
        <authorList>
            <person name="Maeda T."/>
            <person name="Takahashi S."/>
            <person name="Yoshida T."/>
            <person name="Shimamura S."/>
            <person name="Takaki Y."/>
            <person name="Nagai Y."/>
            <person name="Toyoda A."/>
            <person name="Suzuki Y."/>
            <person name="Arimoto A."/>
            <person name="Ishii H."/>
            <person name="Satoh N."/>
            <person name="Nishiyama T."/>
            <person name="Hasebe M."/>
            <person name="Maruyama T."/>
            <person name="Minagawa J."/>
            <person name="Obokata J."/>
            <person name="Shigenobu S."/>
        </authorList>
    </citation>
    <scope>NUCLEOTIDE SEQUENCE [LARGE SCALE GENOMIC DNA]</scope>
</reference>
<evidence type="ECO:0000313" key="3">
    <source>
        <dbReference type="Proteomes" id="UP000735302"/>
    </source>
</evidence>
<protein>
    <submittedName>
        <fullName evidence="2">Uncharacterized protein</fullName>
    </submittedName>
</protein>
<feature type="compositionally biased region" description="Basic and acidic residues" evidence="1">
    <location>
        <begin position="138"/>
        <end position="158"/>
    </location>
</feature>
<dbReference type="Proteomes" id="UP000735302">
    <property type="component" value="Unassembled WGS sequence"/>
</dbReference>
<sequence>MLREGRHIPLRQLMNCMEQRFTSKHLRETALIRFENAKQRIEESIEDWAKRLHHLALYAFEEDAGAGLFKRDIKQMVLKFCIGCADKEAGLYAANMRPDSLDEATAYILQYQFNHAAVQGRREDRSPEAAVRSVRSPPRREYRRRDVTPVRNRAERPQNPKGSIRGGEWRDDSPRQDSRLSINSPQDRREVTTSSRGRGAEPDQPELKNLLESMMAGLECRLGTMIDDKSNQY</sequence>